<dbReference type="PANTHER" id="PTHR28110">
    <property type="entry name" value="TRANSMEMBRANE PROTEIN"/>
    <property type="match status" value="1"/>
</dbReference>
<proteinExistence type="predicted"/>
<feature type="compositionally biased region" description="Polar residues" evidence="1">
    <location>
        <begin position="587"/>
        <end position="604"/>
    </location>
</feature>
<feature type="compositionally biased region" description="Polar residues" evidence="1">
    <location>
        <begin position="1025"/>
        <end position="1037"/>
    </location>
</feature>
<feature type="region of interest" description="Disordered" evidence="1">
    <location>
        <begin position="29"/>
        <end position="56"/>
    </location>
</feature>
<feature type="compositionally biased region" description="Low complexity" evidence="1">
    <location>
        <begin position="538"/>
        <end position="558"/>
    </location>
</feature>
<feature type="region of interest" description="Disordered" evidence="1">
    <location>
        <begin position="915"/>
        <end position="946"/>
    </location>
</feature>
<feature type="compositionally biased region" description="Basic and acidic residues" evidence="1">
    <location>
        <begin position="1039"/>
        <end position="1052"/>
    </location>
</feature>
<dbReference type="GO" id="GO:0005737">
    <property type="term" value="C:cytoplasm"/>
    <property type="evidence" value="ECO:0007669"/>
    <property type="project" value="TreeGrafter"/>
</dbReference>
<evidence type="ECO:0000313" key="2">
    <source>
        <dbReference type="EMBL" id="RLL97894.1"/>
    </source>
</evidence>
<dbReference type="STRING" id="1245748.A0A421D6Z6"/>
<feature type="compositionally biased region" description="Low complexity" evidence="1">
    <location>
        <begin position="39"/>
        <end position="52"/>
    </location>
</feature>
<keyword evidence="3" id="KW-1185">Reference proteome</keyword>
<feature type="compositionally biased region" description="Basic and acidic residues" evidence="1">
    <location>
        <begin position="693"/>
        <end position="716"/>
    </location>
</feature>
<dbReference type="OrthoDB" id="4347at2759"/>
<feature type="region of interest" description="Disordered" evidence="1">
    <location>
        <begin position="1025"/>
        <end position="1076"/>
    </location>
</feature>
<feature type="region of interest" description="Disordered" evidence="1">
    <location>
        <begin position="527"/>
        <end position="878"/>
    </location>
</feature>
<evidence type="ECO:0008006" key="4">
    <source>
        <dbReference type="Google" id="ProtNLM"/>
    </source>
</evidence>
<gene>
    <name evidence="2" type="ORF">CFD26_102817</name>
</gene>
<organism evidence="2 3">
    <name type="scientific">Aspergillus turcosus</name>
    <dbReference type="NCBI Taxonomy" id="1245748"/>
    <lineage>
        <taxon>Eukaryota</taxon>
        <taxon>Fungi</taxon>
        <taxon>Dikarya</taxon>
        <taxon>Ascomycota</taxon>
        <taxon>Pezizomycotina</taxon>
        <taxon>Eurotiomycetes</taxon>
        <taxon>Eurotiomycetidae</taxon>
        <taxon>Eurotiales</taxon>
        <taxon>Aspergillaceae</taxon>
        <taxon>Aspergillus</taxon>
        <taxon>Aspergillus subgen. Fumigati</taxon>
    </lineage>
</organism>
<feature type="compositionally biased region" description="Polar residues" evidence="1">
    <location>
        <begin position="29"/>
        <end position="38"/>
    </location>
</feature>
<sequence>MDRSSSQGMVPGLHRSSVLILHTNIHTQHSSSCISRTSNKNNIDNNNNNRNNKLSQWGSVGTIQSSVNNISKGHKYRHIKSMIMASIPRQLPSRGSRIHCNKIIVHRYPPGQVTFDSRPLPATDNPPYQSYSYPQNFYSSQHMSLPDAFPQSNSPQASRSQTSQQNLYQSVPHQTPLASYSLPGGYPEGNSMNFLTNYTEPATNVTDDPTINPQMLNPAQQSSNQHSALQNPFLYVNSANFGRPDDGKLFNFFENDLQVPSVMGQSTSNNRSIPGQNAFEGTFQVNGQTSVDSSLQAKPTEPPKKKARTKTVSKKTTTVAKRSSASESDTSDDSELEIQFPEEPSPIPATRPTELEAAVEYDTLQAVWSPRNRRPNADKVKNALVAFKDVVKRVRDAWKESSQAMKMAENKDENDKAAQLKKDVVLQRRLMDVVVSTTLEKGHPAIVEKLGEHPMALAAMYSFLLDRHQASDVDGAFTVNILKLLARFGSVDEEVLQKTNIAKLLPRFVKKGGPTVKELSQKILDNAAASTKRKQEVAKPAAKEGSASKSSASEPAPANNFRPEIAGTKRPREGETNGQGAPKRMVVTSNTKPSAKAGNTTTNGPVKRPQETAQENKSAAAVSRPKANIIAPKPTSLFGSLISASKRPGTSNAERAAAAAAAAKTSPPAEKKETQAPPPRPTFSFGDIMADLNKQKESESVEPTEDRPPESEEERQKRLRKEARRKLRVTWKPDDSLTQIRLFTHDPDEELGPGDRSQGEIGDIKGEGSALKLHRDLDDLEDDDDGVIREENLMDYSEPSEIDKGDMTSDDRSRNYIKRGGTQEPSSPEKQAQDHREATTLMVFYTSPADIPPSPKEPPQTDVEEPVTDVTSFGELPDHIKVRQERYYSLVNPKPAPVAAAPPIAQNNQFDISNLLKIIQNASQQQSTPPPPPPPPPQPASQAPMSDLERTISMFRQQQPQVPQIPQFPSVSQAPATQGIDFQRLLAVMSAQKQMPPAPPIVPQVPPSQPAMAPNLAAIISQFATQNQQAGSSQPSGQHYEDPERKRMRETDGSEESGDDRFGYAKRSKSRAPNMKHVSILRKPDLQVIEPFQKGETPTFTAHVQAGLRALADDPNALLVFSGGPTKKDRTDIAEGTSYHVRLDLDSSHREAPSINIVQQNLAKDNDYFSYASRIDPDRVIAETSATDSYQNVLFSLLRFRSYVGAYPKRITVVTHEFKRQRFVECHFPALGLSTSFSGGEGRASCSTAVVGINPPEEVTSLASLVSGEEKSGIGLWRRDPYGVGEELAAKRVKRGWKPGMEDELFVDMELEAVVEELLRWHGGVNGDKLFPKLDQLPWY</sequence>
<feature type="compositionally biased region" description="Basic residues" evidence="1">
    <location>
        <begin position="717"/>
        <end position="729"/>
    </location>
</feature>
<evidence type="ECO:0000313" key="3">
    <source>
        <dbReference type="Proteomes" id="UP000215289"/>
    </source>
</evidence>
<dbReference type="Proteomes" id="UP000215289">
    <property type="component" value="Unassembled WGS sequence"/>
</dbReference>
<evidence type="ECO:0000256" key="1">
    <source>
        <dbReference type="SAM" id="MobiDB-lite"/>
    </source>
</evidence>
<dbReference type="EMBL" id="NIDN02000065">
    <property type="protein sequence ID" value="RLL97894.1"/>
    <property type="molecule type" value="Genomic_DNA"/>
</dbReference>
<dbReference type="InterPro" id="IPR055323">
    <property type="entry name" value="C57A10.07/YOR238W"/>
</dbReference>
<feature type="compositionally biased region" description="Pro residues" evidence="1">
    <location>
        <begin position="928"/>
        <end position="939"/>
    </location>
</feature>
<feature type="compositionally biased region" description="Polar residues" evidence="1">
    <location>
        <begin position="150"/>
        <end position="170"/>
    </location>
</feature>
<feature type="compositionally biased region" description="Basic and acidic residues" evidence="1">
    <location>
        <begin position="801"/>
        <end position="814"/>
    </location>
</feature>
<dbReference type="PANTHER" id="PTHR28110:SF1">
    <property type="entry name" value="TRANSMEMBRANE PROTEIN"/>
    <property type="match status" value="1"/>
</dbReference>
<protein>
    <recommendedName>
        <fullName evidence="4">DUF218 domain-containing protein</fullName>
    </recommendedName>
</protein>
<feature type="region of interest" description="Disordered" evidence="1">
    <location>
        <begin position="289"/>
        <end position="350"/>
    </location>
</feature>
<reference evidence="2 3" key="1">
    <citation type="submission" date="2018-08" db="EMBL/GenBank/DDBJ databases">
        <title>Draft genome sequences of two Aspergillus turcosus clinical strains isolated from bronchoalveolar lavage fluid: one azole-susceptible and the other azole-resistant.</title>
        <authorList>
            <person name="Parent-Michaud M."/>
            <person name="Dufresne P.J."/>
            <person name="Fournier E."/>
            <person name="Martineau C."/>
            <person name="Moreira S."/>
            <person name="Perkins V."/>
            <person name="De Repentigny L."/>
            <person name="Dufresne S.F."/>
        </authorList>
    </citation>
    <scope>NUCLEOTIDE SEQUENCE [LARGE SCALE GENOMIC DNA]</scope>
    <source>
        <strain evidence="2">HMR AF 1038</strain>
    </source>
</reference>
<comment type="caution">
    <text evidence="2">The sequence shown here is derived from an EMBL/GenBank/DDBJ whole genome shotgun (WGS) entry which is preliminary data.</text>
</comment>
<feature type="compositionally biased region" description="Low complexity" evidence="1">
    <location>
        <begin position="314"/>
        <end position="328"/>
    </location>
</feature>
<name>A0A421D6Z6_9EURO</name>
<accession>A0A421D6Z6</accession>
<feature type="compositionally biased region" description="Polar residues" evidence="1">
    <location>
        <begin position="126"/>
        <end position="143"/>
    </location>
</feature>
<feature type="region of interest" description="Disordered" evidence="1">
    <location>
        <begin position="111"/>
        <end position="170"/>
    </location>
</feature>